<dbReference type="STRING" id="1210089.GCA_001613165_04023"/>
<name>A0A370H4C1_9NOCA</name>
<dbReference type="PROSITE" id="PS51186">
    <property type="entry name" value="GNAT"/>
    <property type="match status" value="1"/>
</dbReference>
<evidence type="ECO:0000256" key="2">
    <source>
        <dbReference type="ARBA" id="ARBA00023315"/>
    </source>
</evidence>
<dbReference type="Gene3D" id="3.40.630.30">
    <property type="match status" value="1"/>
</dbReference>
<evidence type="ECO:0000313" key="5">
    <source>
        <dbReference type="Proteomes" id="UP000255355"/>
    </source>
</evidence>
<sequence length="156" mass="17050">MIVRQVGTEEWQVVRAARLGALAGSAPGTFATSYDEAAQWDERRWRMWAGGRTLFVAEAESEVLGCAGGLLEDDLAVLVSMFVAAAARGTGTSDRLIETVADWARDGGHADLRLWVLDGNTPAEKLYRRRGFVATGQRRPNAPGDPRIEYEMARAL</sequence>
<organism evidence="4 5">
    <name type="scientific">Nocardia mexicana</name>
    <dbReference type="NCBI Taxonomy" id="279262"/>
    <lineage>
        <taxon>Bacteria</taxon>
        <taxon>Bacillati</taxon>
        <taxon>Actinomycetota</taxon>
        <taxon>Actinomycetes</taxon>
        <taxon>Mycobacteriales</taxon>
        <taxon>Nocardiaceae</taxon>
        <taxon>Nocardia</taxon>
    </lineage>
</organism>
<dbReference type="EMBL" id="QQAZ01000006">
    <property type="protein sequence ID" value="RDI50082.1"/>
    <property type="molecule type" value="Genomic_DNA"/>
</dbReference>
<dbReference type="InterPro" id="IPR000182">
    <property type="entry name" value="GNAT_dom"/>
</dbReference>
<dbReference type="PANTHER" id="PTHR43877:SF2">
    <property type="entry name" value="AMINOALKYLPHOSPHONATE N-ACETYLTRANSFERASE-RELATED"/>
    <property type="match status" value="1"/>
</dbReference>
<dbReference type="SUPFAM" id="SSF55729">
    <property type="entry name" value="Acyl-CoA N-acyltransferases (Nat)"/>
    <property type="match status" value="1"/>
</dbReference>
<protein>
    <submittedName>
        <fullName evidence="4">Acetyltransferase (GNAT) family protein</fullName>
    </submittedName>
</protein>
<keyword evidence="5" id="KW-1185">Reference proteome</keyword>
<dbReference type="InterPro" id="IPR016181">
    <property type="entry name" value="Acyl_CoA_acyltransferase"/>
</dbReference>
<dbReference type="InterPro" id="IPR050832">
    <property type="entry name" value="Bact_Acetyltransf"/>
</dbReference>
<evidence type="ECO:0000259" key="3">
    <source>
        <dbReference type="PROSITE" id="PS51186"/>
    </source>
</evidence>
<dbReference type="AlphaFoldDB" id="A0A370H4C1"/>
<dbReference type="Pfam" id="PF00583">
    <property type="entry name" value="Acetyltransf_1"/>
    <property type="match status" value="1"/>
</dbReference>
<comment type="caution">
    <text evidence="4">The sequence shown here is derived from an EMBL/GenBank/DDBJ whole genome shotgun (WGS) entry which is preliminary data.</text>
</comment>
<reference evidence="4 5" key="1">
    <citation type="submission" date="2018-07" db="EMBL/GenBank/DDBJ databases">
        <title>Genomic Encyclopedia of Type Strains, Phase IV (KMG-IV): sequencing the most valuable type-strain genomes for metagenomic binning, comparative biology and taxonomic classification.</title>
        <authorList>
            <person name="Goeker M."/>
        </authorList>
    </citation>
    <scope>NUCLEOTIDE SEQUENCE [LARGE SCALE GENOMIC DNA]</scope>
    <source>
        <strain evidence="4 5">DSM 44952</strain>
    </source>
</reference>
<accession>A0A370H4C1</accession>
<proteinExistence type="predicted"/>
<evidence type="ECO:0000256" key="1">
    <source>
        <dbReference type="ARBA" id="ARBA00022679"/>
    </source>
</evidence>
<keyword evidence="1 4" id="KW-0808">Transferase</keyword>
<dbReference type="RefSeq" id="WP_068021659.1">
    <property type="nucleotide sequence ID" value="NZ_QQAZ01000006.1"/>
</dbReference>
<feature type="domain" description="N-acetyltransferase" evidence="3">
    <location>
        <begin position="1"/>
        <end position="156"/>
    </location>
</feature>
<evidence type="ECO:0000313" key="4">
    <source>
        <dbReference type="EMBL" id="RDI50082.1"/>
    </source>
</evidence>
<dbReference type="CDD" id="cd04301">
    <property type="entry name" value="NAT_SF"/>
    <property type="match status" value="1"/>
</dbReference>
<dbReference type="GO" id="GO:0016747">
    <property type="term" value="F:acyltransferase activity, transferring groups other than amino-acyl groups"/>
    <property type="evidence" value="ECO:0007669"/>
    <property type="project" value="InterPro"/>
</dbReference>
<dbReference type="Proteomes" id="UP000255355">
    <property type="component" value="Unassembled WGS sequence"/>
</dbReference>
<keyword evidence="2" id="KW-0012">Acyltransferase</keyword>
<gene>
    <name evidence="4" type="ORF">DFR68_106521</name>
</gene>
<dbReference type="PANTHER" id="PTHR43877">
    <property type="entry name" value="AMINOALKYLPHOSPHONATE N-ACETYLTRANSFERASE-RELATED-RELATED"/>
    <property type="match status" value="1"/>
</dbReference>
<dbReference type="OrthoDB" id="9799092at2"/>